<keyword evidence="7" id="KW-0443">Lipid metabolism</keyword>
<dbReference type="InterPro" id="IPR050187">
    <property type="entry name" value="Lipid_Phosphate_FormReg"/>
</dbReference>
<reference evidence="10 11" key="1">
    <citation type="submission" date="2016-12" db="EMBL/GenBank/DDBJ databases">
        <title>The draft genome sequence of Actinophytocola xinjiangensis.</title>
        <authorList>
            <person name="Wang W."/>
            <person name="Yuan L."/>
        </authorList>
    </citation>
    <scope>NUCLEOTIDE SEQUENCE [LARGE SCALE GENOMIC DNA]</scope>
    <source>
        <strain evidence="10 11">CGMCC 4.4663</strain>
    </source>
</reference>
<dbReference type="GO" id="GO:0005524">
    <property type="term" value="F:ATP binding"/>
    <property type="evidence" value="ECO:0007669"/>
    <property type="project" value="UniProtKB-KW"/>
</dbReference>
<gene>
    <name evidence="10" type="ORF">BLA60_18955</name>
</gene>
<dbReference type="GO" id="GO:0008654">
    <property type="term" value="P:phospholipid biosynthetic process"/>
    <property type="evidence" value="ECO:0007669"/>
    <property type="project" value="UniProtKB-KW"/>
</dbReference>
<evidence type="ECO:0000256" key="7">
    <source>
        <dbReference type="ARBA" id="ARBA00023209"/>
    </source>
</evidence>
<keyword evidence="6" id="KW-0067">ATP-binding</keyword>
<comment type="caution">
    <text evidence="10">The sequence shown here is derived from an EMBL/GenBank/DDBJ whole genome shotgun (WGS) entry which is preliminary data.</text>
</comment>
<dbReference type="SUPFAM" id="SSF111331">
    <property type="entry name" value="NAD kinase/diacylglycerol kinase-like"/>
    <property type="match status" value="1"/>
</dbReference>
<dbReference type="Pfam" id="PF19279">
    <property type="entry name" value="YegS_C"/>
    <property type="match status" value="1"/>
</dbReference>
<dbReference type="PANTHER" id="PTHR12358">
    <property type="entry name" value="SPHINGOSINE KINASE"/>
    <property type="match status" value="1"/>
</dbReference>
<dbReference type="InterPro" id="IPR001206">
    <property type="entry name" value="Diacylglycerol_kinase_cat_dom"/>
</dbReference>
<comment type="cofactor">
    <cofactor evidence="1">
        <name>Mg(2+)</name>
        <dbReference type="ChEBI" id="CHEBI:18420"/>
    </cofactor>
</comment>
<evidence type="ECO:0000256" key="5">
    <source>
        <dbReference type="ARBA" id="ARBA00022777"/>
    </source>
</evidence>
<evidence type="ECO:0000256" key="1">
    <source>
        <dbReference type="ARBA" id="ARBA00001946"/>
    </source>
</evidence>
<evidence type="ECO:0000256" key="6">
    <source>
        <dbReference type="ARBA" id="ARBA00022840"/>
    </source>
</evidence>
<comment type="similarity">
    <text evidence="2">Belongs to the diacylglycerol/lipid kinase family.</text>
</comment>
<keyword evidence="7" id="KW-0594">Phospholipid biosynthesis</keyword>
<evidence type="ECO:0000256" key="3">
    <source>
        <dbReference type="ARBA" id="ARBA00022679"/>
    </source>
</evidence>
<evidence type="ECO:0000256" key="2">
    <source>
        <dbReference type="ARBA" id="ARBA00005983"/>
    </source>
</evidence>
<dbReference type="EMBL" id="MSIF01000009">
    <property type="protein sequence ID" value="OLF09273.1"/>
    <property type="molecule type" value="Genomic_DNA"/>
</dbReference>
<dbReference type="Pfam" id="PF00781">
    <property type="entry name" value="DAGK_cat"/>
    <property type="match status" value="1"/>
</dbReference>
<dbReference type="InterPro" id="IPR017438">
    <property type="entry name" value="ATP-NAD_kinase_N"/>
</dbReference>
<dbReference type="InterPro" id="IPR016064">
    <property type="entry name" value="NAD/diacylglycerol_kinase_sf"/>
</dbReference>
<evidence type="ECO:0000313" key="10">
    <source>
        <dbReference type="EMBL" id="OLF09273.1"/>
    </source>
</evidence>
<sequence>MRVLIVANPAAGAVTPAVVWQVVRVCPAPVSVRWTGFPGEATTIAQDAANSVDLVVSVGGDGTASEVAAGLATAYRRVPMMVVPAGTANSLYRTLWADTPWPAALSLALSGLPPSWLDLAEVDGSLVITGASAGFSPLSIHTAKTAAIGYQDAIRDLAGRYRPYPGRVLVDGQLVHYGSTFVVNVGGSRYRGGEYALLPHSVVDDGLLDVCVIGGEHPAPVVISSTRAGEHLNLPGVVYTRGREVRVERTDDRPLWFEHDGEVAPVGRRGYTVTVRPGAVGVLAAPDAPSVTRRSEVCGRRRR</sequence>
<keyword evidence="5" id="KW-0418">Kinase</keyword>
<protein>
    <recommendedName>
        <fullName evidence="9">DAGKc domain-containing protein</fullName>
    </recommendedName>
</protein>
<proteinExistence type="inferred from homology"/>
<evidence type="ECO:0000313" key="11">
    <source>
        <dbReference type="Proteomes" id="UP000185696"/>
    </source>
</evidence>
<evidence type="ECO:0000259" key="9">
    <source>
        <dbReference type="PROSITE" id="PS50146"/>
    </source>
</evidence>
<keyword evidence="7" id="KW-0444">Lipid biosynthesis</keyword>
<dbReference type="SMART" id="SM00046">
    <property type="entry name" value="DAGKc"/>
    <property type="match status" value="1"/>
</dbReference>
<evidence type="ECO:0000256" key="4">
    <source>
        <dbReference type="ARBA" id="ARBA00022741"/>
    </source>
</evidence>
<accession>A0A7Z0WKQ3</accession>
<keyword evidence="8" id="KW-1208">Phospholipid metabolism</keyword>
<dbReference type="GO" id="GO:0005886">
    <property type="term" value="C:plasma membrane"/>
    <property type="evidence" value="ECO:0007669"/>
    <property type="project" value="TreeGrafter"/>
</dbReference>
<dbReference type="Gene3D" id="2.60.200.40">
    <property type="match status" value="1"/>
</dbReference>
<dbReference type="GO" id="GO:0004143">
    <property type="term" value="F:ATP-dependent diacylglycerol kinase activity"/>
    <property type="evidence" value="ECO:0007669"/>
    <property type="project" value="TreeGrafter"/>
</dbReference>
<organism evidence="10 11">
    <name type="scientific">Actinophytocola xinjiangensis</name>
    <dbReference type="NCBI Taxonomy" id="485602"/>
    <lineage>
        <taxon>Bacteria</taxon>
        <taxon>Bacillati</taxon>
        <taxon>Actinomycetota</taxon>
        <taxon>Actinomycetes</taxon>
        <taxon>Pseudonocardiales</taxon>
        <taxon>Pseudonocardiaceae</taxon>
    </lineage>
</organism>
<dbReference type="Proteomes" id="UP000185696">
    <property type="component" value="Unassembled WGS sequence"/>
</dbReference>
<dbReference type="PROSITE" id="PS50146">
    <property type="entry name" value="DAGK"/>
    <property type="match status" value="1"/>
</dbReference>
<dbReference type="PANTHER" id="PTHR12358:SF106">
    <property type="entry name" value="LIPID KINASE YEGS"/>
    <property type="match status" value="1"/>
</dbReference>
<dbReference type="InterPro" id="IPR045540">
    <property type="entry name" value="YegS/DAGK_C"/>
</dbReference>
<keyword evidence="4" id="KW-0547">Nucleotide-binding</keyword>
<keyword evidence="3" id="KW-0808">Transferase</keyword>
<name>A0A7Z0WKQ3_9PSEU</name>
<evidence type="ECO:0000256" key="8">
    <source>
        <dbReference type="ARBA" id="ARBA00023264"/>
    </source>
</evidence>
<keyword evidence="11" id="KW-1185">Reference proteome</keyword>
<dbReference type="AlphaFoldDB" id="A0A7Z0WKQ3"/>
<dbReference type="Gene3D" id="3.40.50.10330">
    <property type="entry name" value="Probable inorganic polyphosphate/atp-NAD kinase, domain 1"/>
    <property type="match status" value="1"/>
</dbReference>
<feature type="domain" description="DAGKc" evidence="9">
    <location>
        <begin position="1"/>
        <end position="125"/>
    </location>
</feature>
<dbReference type="RefSeq" id="WP_075134267.1">
    <property type="nucleotide sequence ID" value="NZ_MSIF01000009.1"/>
</dbReference>